<protein>
    <submittedName>
        <fullName evidence="2">Uncharacterized protein</fullName>
    </submittedName>
</protein>
<dbReference type="AlphaFoldDB" id="A0AAV5J6J1"/>
<dbReference type="Proteomes" id="UP001054252">
    <property type="component" value="Unassembled WGS sequence"/>
</dbReference>
<gene>
    <name evidence="2" type="ORF">SLEP1_g21622</name>
</gene>
<reference evidence="2 3" key="1">
    <citation type="journal article" date="2021" name="Commun. Biol.">
        <title>The genome of Shorea leprosula (Dipterocarpaceae) highlights the ecological relevance of drought in aseasonal tropical rainforests.</title>
        <authorList>
            <person name="Ng K.K.S."/>
            <person name="Kobayashi M.J."/>
            <person name="Fawcett J.A."/>
            <person name="Hatakeyama M."/>
            <person name="Paape T."/>
            <person name="Ng C.H."/>
            <person name="Ang C.C."/>
            <person name="Tnah L.H."/>
            <person name="Lee C.T."/>
            <person name="Nishiyama T."/>
            <person name="Sese J."/>
            <person name="O'Brien M.J."/>
            <person name="Copetti D."/>
            <person name="Mohd Noor M.I."/>
            <person name="Ong R.C."/>
            <person name="Putra M."/>
            <person name="Sireger I.Z."/>
            <person name="Indrioko S."/>
            <person name="Kosugi Y."/>
            <person name="Izuno A."/>
            <person name="Isagi Y."/>
            <person name="Lee S.L."/>
            <person name="Shimizu K.K."/>
        </authorList>
    </citation>
    <scope>NUCLEOTIDE SEQUENCE [LARGE SCALE GENOMIC DNA]</scope>
    <source>
        <strain evidence="2">214</strain>
    </source>
</reference>
<proteinExistence type="predicted"/>
<comment type="caution">
    <text evidence="2">The sequence shown here is derived from an EMBL/GenBank/DDBJ whole genome shotgun (WGS) entry which is preliminary data.</text>
</comment>
<feature type="region of interest" description="Disordered" evidence="1">
    <location>
        <begin position="1"/>
        <end position="35"/>
    </location>
</feature>
<dbReference type="EMBL" id="BPVZ01000032">
    <property type="protein sequence ID" value="GKV10224.1"/>
    <property type="molecule type" value="Genomic_DNA"/>
</dbReference>
<evidence type="ECO:0000256" key="1">
    <source>
        <dbReference type="SAM" id="MobiDB-lite"/>
    </source>
</evidence>
<organism evidence="2 3">
    <name type="scientific">Rubroshorea leprosula</name>
    <dbReference type="NCBI Taxonomy" id="152421"/>
    <lineage>
        <taxon>Eukaryota</taxon>
        <taxon>Viridiplantae</taxon>
        <taxon>Streptophyta</taxon>
        <taxon>Embryophyta</taxon>
        <taxon>Tracheophyta</taxon>
        <taxon>Spermatophyta</taxon>
        <taxon>Magnoliopsida</taxon>
        <taxon>eudicotyledons</taxon>
        <taxon>Gunneridae</taxon>
        <taxon>Pentapetalae</taxon>
        <taxon>rosids</taxon>
        <taxon>malvids</taxon>
        <taxon>Malvales</taxon>
        <taxon>Dipterocarpaceae</taxon>
        <taxon>Rubroshorea</taxon>
    </lineage>
</organism>
<sequence>MQCGAAVAQPWRGSGAAVADQWHSGSSSGVNGFGSATAVQTPVLGRRVRCGIEKDRRAAMKGLRDLGFEICREGQKGR</sequence>
<keyword evidence="3" id="KW-1185">Reference proteome</keyword>
<evidence type="ECO:0000313" key="2">
    <source>
        <dbReference type="EMBL" id="GKV10224.1"/>
    </source>
</evidence>
<evidence type="ECO:0000313" key="3">
    <source>
        <dbReference type="Proteomes" id="UP001054252"/>
    </source>
</evidence>
<feature type="compositionally biased region" description="Low complexity" evidence="1">
    <location>
        <begin position="24"/>
        <end position="35"/>
    </location>
</feature>
<name>A0AAV5J6J1_9ROSI</name>
<accession>A0AAV5J6J1</accession>